<dbReference type="STRING" id="2903.R1B4W2"/>
<evidence type="ECO:0000313" key="2">
    <source>
        <dbReference type="EnsemblProtists" id="EOD04603"/>
    </source>
</evidence>
<keyword evidence="1" id="KW-0808">Transferase</keyword>
<evidence type="ECO:0000313" key="3">
    <source>
        <dbReference type="Proteomes" id="UP000013827"/>
    </source>
</evidence>
<dbReference type="PANTHER" id="PTHR11986">
    <property type="entry name" value="AMINOTRANSFERASE CLASS III"/>
    <property type="match status" value="1"/>
</dbReference>
<dbReference type="Proteomes" id="UP000013827">
    <property type="component" value="Unassembled WGS sequence"/>
</dbReference>
<dbReference type="GO" id="GO:0004587">
    <property type="term" value="F:ornithine aminotransferase activity"/>
    <property type="evidence" value="ECO:0007669"/>
    <property type="project" value="UniProtKB-EC"/>
</dbReference>
<dbReference type="PANTHER" id="PTHR11986:SF18">
    <property type="entry name" value="ORNITHINE AMINOTRANSFERASE, MITOCHONDRIAL"/>
    <property type="match status" value="1"/>
</dbReference>
<dbReference type="InterPro" id="IPR015424">
    <property type="entry name" value="PyrdxlP-dep_Trfase"/>
</dbReference>
<comment type="pathway">
    <text evidence="1">Amino-acid biosynthesis; L-proline biosynthesis; L-glutamate 5-semialdehyde from L-ornithine: step 1/1.</text>
</comment>
<dbReference type="UniPathway" id="UPA00098">
    <property type="reaction ID" value="UER00358"/>
</dbReference>
<reference evidence="2" key="2">
    <citation type="submission" date="2024-10" db="UniProtKB">
        <authorList>
            <consortium name="EnsemblProtists"/>
        </authorList>
    </citation>
    <scope>IDENTIFICATION</scope>
</reference>
<keyword evidence="1" id="KW-0032">Aminotransferase</keyword>
<dbReference type="InterPro" id="IPR015422">
    <property type="entry name" value="PyrdxlP-dep_Trfase_small"/>
</dbReference>
<keyword evidence="1" id="KW-0663">Pyridoxal phosphate</keyword>
<dbReference type="HOGENOM" id="CLU_2712506_0_0_1"/>
<dbReference type="GeneID" id="17250753"/>
<dbReference type="EC" id="2.6.1.13" evidence="1"/>
<dbReference type="PaxDb" id="2903-EOD04603"/>
<sequence>MLRSRAPLLPSLLRSRRASSTSSAAAARLIGLEERHGAHNYAPLPVVLERGQGVHVWDVDGTRYLDFLSAYSA</sequence>
<keyword evidence="3" id="KW-1185">Reference proteome</keyword>
<dbReference type="SUPFAM" id="SSF53383">
    <property type="entry name" value="PLP-dependent transferases"/>
    <property type="match status" value="1"/>
</dbReference>
<comment type="cofactor">
    <cofactor evidence="1">
        <name>pyridoxal 5'-phosphate</name>
        <dbReference type="ChEBI" id="CHEBI:597326"/>
    </cofactor>
</comment>
<dbReference type="EnsemblProtists" id="EOD04603">
    <property type="protein sequence ID" value="EOD04603"/>
    <property type="gene ID" value="EMIHUDRAFT_259534"/>
</dbReference>
<dbReference type="InterPro" id="IPR050103">
    <property type="entry name" value="Class-III_PLP-dep_AT"/>
</dbReference>
<dbReference type="KEGG" id="ehx:EMIHUDRAFT_259534"/>
<accession>A0A0D3I018</accession>
<dbReference type="AlphaFoldDB" id="A0A0D3I018"/>
<proteinExistence type="inferred from homology"/>
<organism evidence="2 3">
    <name type="scientific">Emiliania huxleyi (strain CCMP1516)</name>
    <dbReference type="NCBI Taxonomy" id="280463"/>
    <lineage>
        <taxon>Eukaryota</taxon>
        <taxon>Haptista</taxon>
        <taxon>Haptophyta</taxon>
        <taxon>Prymnesiophyceae</taxon>
        <taxon>Isochrysidales</taxon>
        <taxon>Noelaerhabdaceae</taxon>
        <taxon>Emiliania</taxon>
    </lineage>
</organism>
<dbReference type="GO" id="GO:0030170">
    <property type="term" value="F:pyridoxal phosphate binding"/>
    <property type="evidence" value="ECO:0007669"/>
    <property type="project" value="TreeGrafter"/>
</dbReference>
<dbReference type="Gene3D" id="3.90.1150.10">
    <property type="entry name" value="Aspartate Aminotransferase, domain 1"/>
    <property type="match status" value="1"/>
</dbReference>
<evidence type="ECO:0000256" key="1">
    <source>
        <dbReference type="RuleBase" id="RU365036"/>
    </source>
</evidence>
<comment type="catalytic activity">
    <reaction evidence="1">
        <text>a 2-oxocarboxylate + L-ornithine = L-glutamate 5-semialdehyde + an L-alpha-amino acid</text>
        <dbReference type="Rhea" id="RHEA:13877"/>
        <dbReference type="ChEBI" id="CHEBI:35179"/>
        <dbReference type="ChEBI" id="CHEBI:46911"/>
        <dbReference type="ChEBI" id="CHEBI:58066"/>
        <dbReference type="ChEBI" id="CHEBI:59869"/>
        <dbReference type="EC" id="2.6.1.13"/>
    </reaction>
</comment>
<protein>
    <recommendedName>
        <fullName evidence="1">Ornithine aminotransferase</fullName>
        <ecNumber evidence="1">2.6.1.13</ecNumber>
    </recommendedName>
</protein>
<dbReference type="eggNOG" id="KOG1402">
    <property type="taxonomic scope" value="Eukaryota"/>
</dbReference>
<reference evidence="3" key="1">
    <citation type="journal article" date="2013" name="Nature">
        <title>Pan genome of the phytoplankton Emiliania underpins its global distribution.</title>
        <authorList>
            <person name="Read B.A."/>
            <person name="Kegel J."/>
            <person name="Klute M.J."/>
            <person name="Kuo A."/>
            <person name="Lefebvre S.C."/>
            <person name="Maumus F."/>
            <person name="Mayer C."/>
            <person name="Miller J."/>
            <person name="Monier A."/>
            <person name="Salamov A."/>
            <person name="Young J."/>
            <person name="Aguilar M."/>
            <person name="Claverie J.M."/>
            <person name="Frickenhaus S."/>
            <person name="Gonzalez K."/>
            <person name="Herman E.K."/>
            <person name="Lin Y.C."/>
            <person name="Napier J."/>
            <person name="Ogata H."/>
            <person name="Sarno A.F."/>
            <person name="Shmutz J."/>
            <person name="Schroeder D."/>
            <person name="de Vargas C."/>
            <person name="Verret F."/>
            <person name="von Dassow P."/>
            <person name="Valentin K."/>
            <person name="Van de Peer Y."/>
            <person name="Wheeler G."/>
            <person name="Dacks J.B."/>
            <person name="Delwiche C.F."/>
            <person name="Dyhrman S.T."/>
            <person name="Glockner G."/>
            <person name="John U."/>
            <person name="Richards T."/>
            <person name="Worden A.Z."/>
            <person name="Zhang X."/>
            <person name="Grigoriev I.V."/>
            <person name="Allen A.E."/>
            <person name="Bidle K."/>
            <person name="Borodovsky M."/>
            <person name="Bowler C."/>
            <person name="Brownlee C."/>
            <person name="Cock J.M."/>
            <person name="Elias M."/>
            <person name="Gladyshev V.N."/>
            <person name="Groth M."/>
            <person name="Guda C."/>
            <person name="Hadaegh A."/>
            <person name="Iglesias-Rodriguez M.D."/>
            <person name="Jenkins J."/>
            <person name="Jones B.M."/>
            <person name="Lawson T."/>
            <person name="Leese F."/>
            <person name="Lindquist E."/>
            <person name="Lobanov A."/>
            <person name="Lomsadze A."/>
            <person name="Malik S.B."/>
            <person name="Marsh M.E."/>
            <person name="Mackinder L."/>
            <person name="Mock T."/>
            <person name="Mueller-Roeber B."/>
            <person name="Pagarete A."/>
            <person name="Parker M."/>
            <person name="Probert I."/>
            <person name="Quesneville H."/>
            <person name="Raines C."/>
            <person name="Rensing S.A."/>
            <person name="Riano-Pachon D.M."/>
            <person name="Richier S."/>
            <person name="Rokitta S."/>
            <person name="Shiraiwa Y."/>
            <person name="Soanes D.M."/>
            <person name="van der Giezen M."/>
            <person name="Wahlund T.M."/>
            <person name="Williams B."/>
            <person name="Wilson W."/>
            <person name="Wolfe G."/>
            <person name="Wurch L.L."/>
        </authorList>
    </citation>
    <scope>NUCLEOTIDE SEQUENCE</scope>
</reference>
<dbReference type="RefSeq" id="XP_005757032.1">
    <property type="nucleotide sequence ID" value="XM_005756975.1"/>
</dbReference>
<comment type="similarity">
    <text evidence="1">Belongs to the class-III pyridoxal-phosphate-dependent aminotransferase family.</text>
</comment>
<dbReference type="GO" id="GO:0042802">
    <property type="term" value="F:identical protein binding"/>
    <property type="evidence" value="ECO:0007669"/>
    <property type="project" value="TreeGrafter"/>
</dbReference>
<name>A0A0D3I018_EMIH1</name>